<evidence type="ECO:0000256" key="2">
    <source>
        <dbReference type="ARBA" id="ARBA00005695"/>
    </source>
</evidence>
<evidence type="ECO:0000256" key="1">
    <source>
        <dbReference type="ARBA" id="ARBA00004418"/>
    </source>
</evidence>
<dbReference type="Pfam" id="PF00496">
    <property type="entry name" value="SBP_bac_5"/>
    <property type="match status" value="1"/>
</dbReference>
<evidence type="ECO:0000256" key="4">
    <source>
        <dbReference type="SAM" id="SignalP"/>
    </source>
</evidence>
<evidence type="ECO:0000313" key="7">
    <source>
        <dbReference type="Proteomes" id="UP001165679"/>
    </source>
</evidence>
<dbReference type="RefSeq" id="WP_264713077.1">
    <property type="nucleotide sequence ID" value="NZ_JAPDNT010000003.1"/>
</dbReference>
<reference evidence="6" key="2">
    <citation type="submission" date="2022-10" db="EMBL/GenBank/DDBJ databases">
        <authorList>
            <person name="Trinh H.N."/>
        </authorList>
    </citation>
    <scope>NUCLEOTIDE SEQUENCE</scope>
    <source>
        <strain evidence="6">RN2-1</strain>
    </source>
</reference>
<sequence length="507" mass="56269">MMAKIAAVALAAGSMLAAAPASAQKSADTLRVYWRDQITDIDPYYNSLRTGLIVAHHAWDGLVYRDPEGFVMKPLLATAWKWIDDTTLEFELRKGVTFHNGDPFTADDVVYTVKIITDPKSGIAVPSNFTWLAGAEAVDPYRVRLKLKQPFPAALEYVSFVMPIYPMAYRERVGRDVYKREPVGAGPYRITRVDGVNQIDMERYEGYYDGSSKGRPPIKRVVIKEVTDATNEMSALLGGQADWIWQYNPDQFDSIARMPTLTALRQEAFRILHLSIDAAGRSGEKNPLTDARVRRAIFYAVDRQTFARQLVQGGARVPDAPCYFTQFGCDQSAAVHYDYDPAKAKQLLAEAGYPNGFDTEIVSANILSSWSGAVQSYLAAVGIRAKVTTLQAAAAVTRAQKGDAPLYLSSWGSYSINDVSAIIPYFFSGTPDDMARDPEVTAALKQGGSVIDPQARKTAYASAIHRITDQAYWLPISTFTTTYGISRQLNFKTFPDEMPRFFLASWK</sequence>
<feature type="domain" description="Solute-binding protein family 5" evidence="5">
    <location>
        <begin position="72"/>
        <end position="429"/>
    </location>
</feature>
<comment type="caution">
    <text evidence="6">The sequence shown here is derived from an EMBL/GenBank/DDBJ whole genome shotgun (WGS) entry which is preliminary data.</text>
</comment>
<accession>A0AA41YLG8</accession>
<dbReference type="GO" id="GO:0030288">
    <property type="term" value="C:outer membrane-bounded periplasmic space"/>
    <property type="evidence" value="ECO:0007669"/>
    <property type="project" value="UniProtKB-ARBA"/>
</dbReference>
<gene>
    <name evidence="6" type="ORF">OL599_07585</name>
</gene>
<dbReference type="Proteomes" id="UP001165679">
    <property type="component" value="Unassembled WGS sequence"/>
</dbReference>
<comment type="subcellular location">
    <subcellularLocation>
        <location evidence="1">Periplasm</location>
    </subcellularLocation>
</comment>
<dbReference type="InterPro" id="IPR000914">
    <property type="entry name" value="SBP_5_dom"/>
</dbReference>
<dbReference type="SUPFAM" id="SSF53850">
    <property type="entry name" value="Periplasmic binding protein-like II"/>
    <property type="match status" value="1"/>
</dbReference>
<dbReference type="PANTHER" id="PTHR30290">
    <property type="entry name" value="PERIPLASMIC BINDING COMPONENT OF ABC TRANSPORTER"/>
    <property type="match status" value="1"/>
</dbReference>
<keyword evidence="3 4" id="KW-0732">Signal</keyword>
<dbReference type="PANTHER" id="PTHR30290:SF38">
    <property type="entry name" value="D,D-DIPEPTIDE-BINDING PERIPLASMIC PROTEIN DDPA-RELATED"/>
    <property type="match status" value="1"/>
</dbReference>
<reference evidence="6" key="1">
    <citation type="submission" date="2022-09" db="EMBL/GenBank/DDBJ databases">
        <title>Rhodovastum sp. nov. RN2-1 isolated from soil in Seongnam, South Korea.</title>
        <authorList>
            <person name="Le N.T."/>
        </authorList>
    </citation>
    <scope>NUCLEOTIDE SEQUENCE</scope>
    <source>
        <strain evidence="6">RN2-1</strain>
    </source>
</reference>
<evidence type="ECO:0000256" key="3">
    <source>
        <dbReference type="ARBA" id="ARBA00022729"/>
    </source>
</evidence>
<dbReference type="GO" id="GO:1904680">
    <property type="term" value="F:peptide transmembrane transporter activity"/>
    <property type="evidence" value="ECO:0007669"/>
    <property type="project" value="TreeGrafter"/>
</dbReference>
<dbReference type="GO" id="GO:0015833">
    <property type="term" value="P:peptide transport"/>
    <property type="evidence" value="ECO:0007669"/>
    <property type="project" value="TreeGrafter"/>
</dbReference>
<protein>
    <submittedName>
        <fullName evidence="6">ABC transporter substrate-binding protein</fullName>
    </submittedName>
</protein>
<dbReference type="InterPro" id="IPR030678">
    <property type="entry name" value="Peptide/Ni-bd"/>
</dbReference>
<dbReference type="EMBL" id="JAPDNT010000003">
    <property type="protein sequence ID" value="MCW3474442.1"/>
    <property type="molecule type" value="Genomic_DNA"/>
</dbReference>
<organism evidence="6 7">
    <name type="scientific">Limobrevibacterium gyesilva</name>
    <dbReference type="NCBI Taxonomy" id="2991712"/>
    <lineage>
        <taxon>Bacteria</taxon>
        <taxon>Pseudomonadati</taxon>
        <taxon>Pseudomonadota</taxon>
        <taxon>Alphaproteobacteria</taxon>
        <taxon>Acetobacterales</taxon>
        <taxon>Acetobacteraceae</taxon>
        <taxon>Limobrevibacterium</taxon>
    </lineage>
</organism>
<dbReference type="Gene3D" id="3.10.105.10">
    <property type="entry name" value="Dipeptide-binding Protein, Domain 3"/>
    <property type="match status" value="1"/>
</dbReference>
<dbReference type="AlphaFoldDB" id="A0AA41YLG8"/>
<feature type="chain" id="PRO_5041436009" evidence="4">
    <location>
        <begin position="24"/>
        <end position="507"/>
    </location>
</feature>
<comment type="similarity">
    <text evidence="2">Belongs to the bacterial solute-binding protein 5 family.</text>
</comment>
<dbReference type="PIRSF" id="PIRSF002741">
    <property type="entry name" value="MppA"/>
    <property type="match status" value="1"/>
</dbReference>
<dbReference type="InterPro" id="IPR039424">
    <property type="entry name" value="SBP_5"/>
</dbReference>
<keyword evidence="7" id="KW-1185">Reference proteome</keyword>
<dbReference type="GO" id="GO:0043190">
    <property type="term" value="C:ATP-binding cassette (ABC) transporter complex"/>
    <property type="evidence" value="ECO:0007669"/>
    <property type="project" value="InterPro"/>
</dbReference>
<feature type="signal peptide" evidence="4">
    <location>
        <begin position="1"/>
        <end position="23"/>
    </location>
</feature>
<dbReference type="Gene3D" id="3.40.190.10">
    <property type="entry name" value="Periplasmic binding protein-like II"/>
    <property type="match status" value="1"/>
</dbReference>
<dbReference type="CDD" id="cd08515">
    <property type="entry name" value="PBP2_NikA_DppA_OppA_like_10"/>
    <property type="match status" value="1"/>
</dbReference>
<proteinExistence type="inferred from homology"/>
<name>A0AA41YLG8_9PROT</name>
<evidence type="ECO:0000313" key="6">
    <source>
        <dbReference type="EMBL" id="MCW3474442.1"/>
    </source>
</evidence>
<evidence type="ECO:0000259" key="5">
    <source>
        <dbReference type="Pfam" id="PF00496"/>
    </source>
</evidence>